<name>A0ACB8FTJ2_9SAUR</name>
<dbReference type="Proteomes" id="UP000827872">
    <property type="component" value="Linkage Group LG06"/>
</dbReference>
<proteinExistence type="predicted"/>
<reference evidence="1" key="1">
    <citation type="submission" date="2021-08" db="EMBL/GenBank/DDBJ databases">
        <title>The first chromosome-level gecko genome reveals the dynamic sex chromosomes of Neotropical dwarf geckos (Sphaerodactylidae: Sphaerodactylus).</title>
        <authorList>
            <person name="Pinto B.J."/>
            <person name="Keating S.E."/>
            <person name="Gamble T."/>
        </authorList>
    </citation>
    <scope>NUCLEOTIDE SEQUENCE</scope>
    <source>
        <strain evidence="1">TG3544</strain>
    </source>
</reference>
<evidence type="ECO:0000313" key="1">
    <source>
        <dbReference type="EMBL" id="KAH8008496.1"/>
    </source>
</evidence>
<evidence type="ECO:0000313" key="2">
    <source>
        <dbReference type="Proteomes" id="UP000827872"/>
    </source>
</evidence>
<keyword evidence="2" id="KW-1185">Reference proteome</keyword>
<accession>A0ACB8FTJ2</accession>
<dbReference type="EMBL" id="CM037619">
    <property type="protein sequence ID" value="KAH8008496.1"/>
    <property type="molecule type" value="Genomic_DNA"/>
</dbReference>
<comment type="caution">
    <text evidence="1">The sequence shown here is derived from an EMBL/GenBank/DDBJ whole genome shotgun (WGS) entry which is preliminary data.</text>
</comment>
<sequence>MSCPAARGWDSQRCSILTLKPLSWKLLGCSTKDISPVLAVDWFGDATRTGPSTWEGDALALASCRCTRERTVGHAEAGRILMEIKTRTPGQG</sequence>
<protein>
    <submittedName>
        <fullName evidence="1">Uncharacterized protein</fullName>
    </submittedName>
</protein>
<organism evidence="1 2">
    <name type="scientific">Sphaerodactylus townsendi</name>
    <dbReference type="NCBI Taxonomy" id="933632"/>
    <lineage>
        <taxon>Eukaryota</taxon>
        <taxon>Metazoa</taxon>
        <taxon>Chordata</taxon>
        <taxon>Craniata</taxon>
        <taxon>Vertebrata</taxon>
        <taxon>Euteleostomi</taxon>
        <taxon>Lepidosauria</taxon>
        <taxon>Squamata</taxon>
        <taxon>Bifurcata</taxon>
        <taxon>Gekkota</taxon>
        <taxon>Sphaerodactylidae</taxon>
        <taxon>Sphaerodactylus</taxon>
    </lineage>
</organism>
<gene>
    <name evidence="1" type="ORF">K3G42_029789</name>
</gene>